<evidence type="ECO:0000259" key="1">
    <source>
        <dbReference type="SMART" id="SM00460"/>
    </source>
</evidence>
<accession>A0ABU3VE55</accession>
<organism evidence="2 3">
    <name type="scientific">Sedimentitalea todarodis</name>
    <dbReference type="NCBI Taxonomy" id="1631240"/>
    <lineage>
        <taxon>Bacteria</taxon>
        <taxon>Pseudomonadati</taxon>
        <taxon>Pseudomonadota</taxon>
        <taxon>Alphaproteobacteria</taxon>
        <taxon>Rhodobacterales</taxon>
        <taxon>Paracoccaceae</taxon>
        <taxon>Sedimentitalea</taxon>
    </lineage>
</organism>
<dbReference type="SUPFAM" id="SSF54001">
    <property type="entry name" value="Cysteine proteinases"/>
    <property type="match status" value="1"/>
</dbReference>
<dbReference type="InterPro" id="IPR038765">
    <property type="entry name" value="Papain-like_cys_pep_sf"/>
</dbReference>
<dbReference type="InterPro" id="IPR013589">
    <property type="entry name" value="Bac_transglu_N"/>
</dbReference>
<evidence type="ECO:0000313" key="2">
    <source>
        <dbReference type="EMBL" id="MDU9004436.1"/>
    </source>
</evidence>
<dbReference type="InterPro" id="IPR002931">
    <property type="entry name" value="Transglutaminase-like"/>
</dbReference>
<dbReference type="Gene3D" id="3.10.620.30">
    <property type="match status" value="1"/>
</dbReference>
<dbReference type="EMBL" id="JASMWN010000007">
    <property type="protein sequence ID" value="MDU9004436.1"/>
    <property type="molecule type" value="Genomic_DNA"/>
</dbReference>
<feature type="domain" description="Transglutaminase-like" evidence="1">
    <location>
        <begin position="158"/>
        <end position="222"/>
    </location>
</feature>
<dbReference type="Proteomes" id="UP001255416">
    <property type="component" value="Unassembled WGS sequence"/>
</dbReference>
<sequence>MQLHVNHTTRYNYDQPVDYALQKVRLHPLPSPLQDISDWEMVVEGGKIEASYLDHYGNHTDLVSIEPGAQVLTISAAGTVTTRDTAGVLGKVYGCAPLWHFAQATALTSPGDRVQALAKVLGQSDSDLAGLHALSAAVLQATPYQTGETNTDTTAEEALKIGHGVCQDHAHIFVAAARDAGIPARYVSGYLMINDQIDQDASHAWAEAHLDDLGWVGFDVSNGVAPDEKYVRIAIGRDARDAAPISGMRIGVSDEAMIVTLQVQQ</sequence>
<dbReference type="SMART" id="SM00460">
    <property type="entry name" value="TGc"/>
    <property type="match status" value="1"/>
</dbReference>
<proteinExistence type="predicted"/>
<comment type="caution">
    <text evidence="2">The sequence shown here is derived from an EMBL/GenBank/DDBJ whole genome shotgun (WGS) entry which is preliminary data.</text>
</comment>
<keyword evidence="3" id="KW-1185">Reference proteome</keyword>
<reference evidence="3" key="1">
    <citation type="submission" date="2023-05" db="EMBL/GenBank/DDBJ databases">
        <title>Sedimentitalea sp. nov. JM2-8.</title>
        <authorList>
            <person name="Huang J."/>
        </authorList>
    </citation>
    <scope>NUCLEOTIDE SEQUENCE [LARGE SCALE GENOMIC DNA]</scope>
    <source>
        <strain evidence="3">KHS03</strain>
    </source>
</reference>
<dbReference type="Pfam" id="PF08379">
    <property type="entry name" value="Bact_transglu_N"/>
    <property type="match status" value="1"/>
</dbReference>
<dbReference type="RefSeq" id="WP_316776146.1">
    <property type="nucleotide sequence ID" value="NZ_JASMWN010000007.1"/>
</dbReference>
<dbReference type="PANTHER" id="PTHR33490:SF6">
    <property type="entry name" value="SLL1049 PROTEIN"/>
    <property type="match status" value="1"/>
</dbReference>
<evidence type="ECO:0000313" key="3">
    <source>
        <dbReference type="Proteomes" id="UP001255416"/>
    </source>
</evidence>
<protein>
    <submittedName>
        <fullName evidence="2">Transglutaminase family protein</fullName>
    </submittedName>
</protein>
<dbReference type="Pfam" id="PF01841">
    <property type="entry name" value="Transglut_core"/>
    <property type="match status" value="1"/>
</dbReference>
<name>A0ABU3VE55_9RHOB</name>
<dbReference type="PANTHER" id="PTHR33490">
    <property type="entry name" value="BLR5614 PROTEIN-RELATED"/>
    <property type="match status" value="1"/>
</dbReference>
<gene>
    <name evidence="2" type="ORF">QO231_11295</name>
</gene>